<dbReference type="Pfam" id="PF00877">
    <property type="entry name" value="NLPC_P60"/>
    <property type="match status" value="1"/>
</dbReference>
<evidence type="ECO:0000256" key="3">
    <source>
        <dbReference type="ARBA" id="ARBA00022801"/>
    </source>
</evidence>
<feature type="compositionally biased region" description="Basic and acidic residues" evidence="5">
    <location>
        <begin position="407"/>
        <end position="424"/>
    </location>
</feature>
<organism evidence="8 9">
    <name type="scientific">Mediterraneibacter gnavus</name>
    <name type="common">Ruminococcus gnavus</name>
    <dbReference type="NCBI Taxonomy" id="33038"/>
    <lineage>
        <taxon>Bacteria</taxon>
        <taxon>Bacillati</taxon>
        <taxon>Bacillota</taxon>
        <taxon>Clostridia</taxon>
        <taxon>Lachnospirales</taxon>
        <taxon>Lachnospiraceae</taxon>
        <taxon>Mediterraneibacter</taxon>
    </lineage>
</organism>
<dbReference type="AlphaFoldDB" id="A0A2N5Q004"/>
<sequence>MHDDLEVGARARLPDEEKSPKKKGKRKQLQFDKEELEGVSEEQSADSSSFSGEETNTDPGAEPAKSKRMSRLEEKSERTNERLEKEKEKLPTKKKIKKQRLYEEETGKAKTRLYFEDEVVQPKSGKGMIVKAGTKAKNAATLAVGAKVHGKVSEVEDENLGVKSAHQSEMAAEGAGRAIKAGIKHQKKKPYKKVSKLEMEAEKANTRLLFEKSLEENPELKKSRLSKYFQKREIKRRYAAAYKATKNGAEAVAATSTAAGQSASVAAKAKSVVTTFAKKNTAVIATGGFILVVFVMFLSGLGTMGTMISQTGGAVVESTYLSSDEDIYAVDEAYADLEAALQSQVNSIETTYPGYDEYRYQIDEITHDSYALISYFSAKYGDFRAADVQSEIQGLFNQQYSMRVWDETETRTRTETRTGTREVTDPETGATTTEEYEYEVEVEYEYHILNIQVTNKGLDAIAYESLNDDQKRYYQIYQASLGNRSYLFGDRILAGNVAGGGMSYDIPPEALTDAKFANMIHEAEKYLGYPYVWGGASPSTSFDCSGFVSWVINHCGNGWNYGRLTAEGLRGICTYVSPGDAKPGDLIFFQGTYNTSGASHVGIYVGDGMMIHCGNPIQYASIETNYWQQHFMCFGRLD</sequence>
<feature type="transmembrane region" description="Helical" evidence="6">
    <location>
        <begin position="282"/>
        <end position="301"/>
    </location>
</feature>
<keyword evidence="6" id="KW-0472">Membrane</keyword>
<accession>A0A2N5Q004</accession>
<feature type="domain" description="NlpC/P60" evidence="7">
    <location>
        <begin position="513"/>
        <end position="638"/>
    </location>
</feature>
<reference evidence="8 9" key="1">
    <citation type="journal article" date="2017" name="Genome Med.">
        <title>A novel Ruminococcus gnavus clade enriched in inflammatory bowel disease patients.</title>
        <authorList>
            <person name="Hall A.B."/>
            <person name="Yassour M."/>
            <person name="Sauk J."/>
            <person name="Garner A."/>
            <person name="Jiang X."/>
            <person name="Arthur T."/>
            <person name="Lagoudas G.K."/>
            <person name="Vatanen T."/>
            <person name="Fornelos N."/>
            <person name="Wilson R."/>
            <person name="Bertha M."/>
            <person name="Cohen M."/>
            <person name="Garber J."/>
            <person name="Khalili H."/>
            <person name="Gevers D."/>
            <person name="Ananthakrishnan A.N."/>
            <person name="Kugathasan S."/>
            <person name="Lander E.S."/>
            <person name="Blainey P."/>
            <person name="Vlamakis H."/>
            <person name="Xavier R.J."/>
            <person name="Huttenhower C."/>
        </authorList>
    </citation>
    <scope>NUCLEOTIDE SEQUENCE [LARGE SCALE GENOMIC DNA]</scope>
    <source>
        <strain evidence="8 9">RJX1128</strain>
    </source>
</reference>
<evidence type="ECO:0000313" key="8">
    <source>
        <dbReference type="EMBL" id="PLT87006.1"/>
    </source>
</evidence>
<name>A0A2N5Q004_MEDGN</name>
<evidence type="ECO:0000256" key="5">
    <source>
        <dbReference type="SAM" id="MobiDB-lite"/>
    </source>
</evidence>
<comment type="caution">
    <text evidence="8">The sequence shown here is derived from an EMBL/GenBank/DDBJ whole genome shotgun (WGS) entry which is preliminary data.</text>
</comment>
<keyword evidence="2" id="KW-0645">Protease</keyword>
<dbReference type="InterPro" id="IPR038765">
    <property type="entry name" value="Papain-like_cys_pep_sf"/>
</dbReference>
<evidence type="ECO:0000256" key="6">
    <source>
        <dbReference type="SAM" id="Phobius"/>
    </source>
</evidence>
<keyword evidence="4" id="KW-0788">Thiol protease</keyword>
<evidence type="ECO:0000256" key="2">
    <source>
        <dbReference type="ARBA" id="ARBA00022670"/>
    </source>
</evidence>
<dbReference type="EMBL" id="NIHW01000016">
    <property type="protein sequence ID" value="PLT87006.1"/>
    <property type="molecule type" value="Genomic_DNA"/>
</dbReference>
<dbReference type="Gene3D" id="3.90.1720.10">
    <property type="entry name" value="endopeptidase domain like (from Nostoc punctiforme)"/>
    <property type="match status" value="1"/>
</dbReference>
<dbReference type="RefSeq" id="WP_101882410.1">
    <property type="nucleotide sequence ID" value="NZ_NIHW01000016.1"/>
</dbReference>
<dbReference type="InterPro" id="IPR000064">
    <property type="entry name" value="NLP_P60_dom"/>
</dbReference>
<feature type="region of interest" description="Disordered" evidence="5">
    <location>
        <begin position="407"/>
        <end position="432"/>
    </location>
</feature>
<proteinExistence type="inferred from homology"/>
<feature type="compositionally biased region" description="Low complexity" evidence="5">
    <location>
        <begin position="45"/>
        <end position="54"/>
    </location>
</feature>
<feature type="compositionally biased region" description="Basic and acidic residues" evidence="5">
    <location>
        <begin position="1"/>
        <end position="19"/>
    </location>
</feature>
<protein>
    <recommendedName>
        <fullName evidence="7">NlpC/P60 domain-containing protein</fullName>
    </recommendedName>
</protein>
<evidence type="ECO:0000259" key="7">
    <source>
        <dbReference type="PROSITE" id="PS51935"/>
    </source>
</evidence>
<evidence type="ECO:0000313" key="9">
    <source>
        <dbReference type="Proteomes" id="UP000234840"/>
    </source>
</evidence>
<keyword evidence="3" id="KW-0378">Hydrolase</keyword>
<dbReference type="PANTHER" id="PTHR47053:SF1">
    <property type="entry name" value="MUREIN DD-ENDOPEPTIDASE MEPH-RELATED"/>
    <property type="match status" value="1"/>
</dbReference>
<gene>
    <name evidence="8" type="ORF">CDL20_07695</name>
</gene>
<dbReference type="PANTHER" id="PTHR47053">
    <property type="entry name" value="MUREIN DD-ENDOPEPTIDASE MEPH-RELATED"/>
    <property type="match status" value="1"/>
</dbReference>
<keyword evidence="6" id="KW-1133">Transmembrane helix</keyword>
<evidence type="ECO:0000256" key="4">
    <source>
        <dbReference type="ARBA" id="ARBA00022807"/>
    </source>
</evidence>
<comment type="similarity">
    <text evidence="1">Belongs to the peptidase C40 family.</text>
</comment>
<dbReference type="InterPro" id="IPR051202">
    <property type="entry name" value="Peptidase_C40"/>
</dbReference>
<dbReference type="GO" id="GO:0006508">
    <property type="term" value="P:proteolysis"/>
    <property type="evidence" value="ECO:0007669"/>
    <property type="project" value="UniProtKB-KW"/>
</dbReference>
<feature type="region of interest" description="Disordered" evidence="5">
    <location>
        <begin position="1"/>
        <end position="98"/>
    </location>
</feature>
<dbReference type="PROSITE" id="PS51935">
    <property type="entry name" value="NLPC_P60"/>
    <property type="match status" value="1"/>
</dbReference>
<dbReference type="GO" id="GO:0008234">
    <property type="term" value="F:cysteine-type peptidase activity"/>
    <property type="evidence" value="ECO:0007669"/>
    <property type="project" value="UniProtKB-KW"/>
</dbReference>
<feature type="compositionally biased region" description="Acidic residues" evidence="5">
    <location>
        <begin position="34"/>
        <end position="44"/>
    </location>
</feature>
<feature type="compositionally biased region" description="Basic and acidic residues" evidence="5">
    <location>
        <begin position="70"/>
        <end position="91"/>
    </location>
</feature>
<dbReference type="SUPFAM" id="SSF54001">
    <property type="entry name" value="Cysteine proteinases"/>
    <property type="match status" value="1"/>
</dbReference>
<keyword evidence="6" id="KW-0812">Transmembrane</keyword>
<dbReference type="Proteomes" id="UP000234840">
    <property type="component" value="Unassembled WGS sequence"/>
</dbReference>
<evidence type="ECO:0000256" key="1">
    <source>
        <dbReference type="ARBA" id="ARBA00007074"/>
    </source>
</evidence>
<dbReference type="NCBIfam" id="NF045974">
    <property type="entry name" value="conju_CD1108"/>
    <property type="match status" value="1"/>
</dbReference>